<feature type="domain" description="K Homology" evidence="3">
    <location>
        <begin position="99"/>
        <end position="172"/>
    </location>
</feature>
<gene>
    <name evidence="4" type="ordered locus">Pyrfu_0771</name>
</gene>
<dbReference type="InParanoid" id="G0EDF5"/>
<dbReference type="SMART" id="SM00322">
    <property type="entry name" value="KH"/>
    <property type="match status" value="2"/>
</dbReference>
<dbReference type="InterPro" id="IPR036612">
    <property type="entry name" value="KH_dom_type_1_sf"/>
</dbReference>
<organism evidence="4 5">
    <name type="scientific">Pyrolobus fumarii (strain DSM 11204 / 1A)</name>
    <dbReference type="NCBI Taxonomy" id="694429"/>
    <lineage>
        <taxon>Archaea</taxon>
        <taxon>Thermoproteota</taxon>
        <taxon>Thermoprotei</taxon>
        <taxon>Desulfurococcales</taxon>
        <taxon>Pyrodictiaceae</taxon>
        <taxon>Pyrolobus</taxon>
    </lineage>
</organism>
<dbReference type="InterPro" id="IPR041174">
    <property type="entry name" value="KRR1-like_KH1"/>
</dbReference>
<dbReference type="NCBIfam" id="TIGR03665">
    <property type="entry name" value="arCOG04150"/>
    <property type="match status" value="1"/>
</dbReference>
<accession>G0EDF5</accession>
<dbReference type="PANTHER" id="PTHR12826:SF13">
    <property type="entry name" value="RNA-BINDING PROTEIN PNO1"/>
    <property type="match status" value="1"/>
</dbReference>
<dbReference type="EMBL" id="CP002838">
    <property type="protein sequence ID" value="AEM38640.1"/>
    <property type="molecule type" value="Genomic_DNA"/>
</dbReference>
<name>G0EDF5_PYRF1</name>
<protein>
    <submittedName>
        <fullName evidence="4">KH domain protein</fullName>
    </submittedName>
</protein>
<proteinExistence type="predicted"/>
<dbReference type="STRING" id="694429.Pyrfu_0771"/>
<dbReference type="NCBIfam" id="NF010328">
    <property type="entry name" value="PRK13763.1-3"/>
    <property type="match status" value="1"/>
</dbReference>
<dbReference type="Gene3D" id="3.30.1370.10">
    <property type="entry name" value="K Homology domain, type 1"/>
    <property type="match status" value="2"/>
</dbReference>
<evidence type="ECO:0000256" key="1">
    <source>
        <dbReference type="ARBA" id="ARBA00022884"/>
    </source>
</evidence>
<evidence type="ECO:0000256" key="2">
    <source>
        <dbReference type="PROSITE-ProRule" id="PRU00117"/>
    </source>
</evidence>
<dbReference type="HOGENOM" id="CLU_064992_3_0_2"/>
<dbReference type="PROSITE" id="PS50084">
    <property type="entry name" value="KH_TYPE_1"/>
    <property type="match status" value="2"/>
</dbReference>
<dbReference type="Pfam" id="PF22891">
    <property type="entry name" value="KH_PNO1_2nd"/>
    <property type="match status" value="1"/>
</dbReference>
<dbReference type="eggNOG" id="arCOG04150">
    <property type="taxonomic scope" value="Archaea"/>
</dbReference>
<reference evidence="4 5" key="1">
    <citation type="journal article" date="2011" name="Stand. Genomic Sci.">
        <title>Complete genome sequence of the hyperthermophilic chemolithoautotroph Pyrolobus fumarii type strain (1A).</title>
        <authorList>
            <person name="Anderson I."/>
            <person name="Goker M."/>
            <person name="Nolan M."/>
            <person name="Lucas S."/>
            <person name="Hammon N."/>
            <person name="Deshpande S."/>
            <person name="Cheng J.F."/>
            <person name="Tapia R."/>
            <person name="Han C."/>
            <person name="Goodwin L."/>
            <person name="Pitluck S."/>
            <person name="Huntemann M."/>
            <person name="Liolios K."/>
            <person name="Ivanova N."/>
            <person name="Pagani I."/>
            <person name="Mavromatis K."/>
            <person name="Ovchinikova G."/>
            <person name="Pati A."/>
            <person name="Chen A."/>
            <person name="Palaniappan K."/>
            <person name="Land M."/>
            <person name="Hauser L."/>
            <person name="Brambilla E.M."/>
            <person name="Huber H."/>
            <person name="Yasawong M."/>
            <person name="Rohde M."/>
            <person name="Spring S."/>
            <person name="Abt B."/>
            <person name="Sikorski J."/>
            <person name="Wirth R."/>
            <person name="Detter J.C."/>
            <person name="Woyke T."/>
            <person name="Bristow J."/>
            <person name="Eisen J.A."/>
            <person name="Markowitz V."/>
            <person name="Hugenholtz P."/>
            <person name="Kyrpides N.C."/>
            <person name="Klenk H.P."/>
            <person name="Lapidus A."/>
        </authorList>
    </citation>
    <scope>NUCLEOTIDE SEQUENCE [LARGE SCALE GENOMIC DNA]</scope>
    <source>
        <strain evidence="5">DSM 11204 / 1A</strain>
    </source>
</reference>
<dbReference type="CDD" id="cd22390">
    <property type="entry name" value="KH-I_Dim2p_like_rpt2"/>
    <property type="match status" value="1"/>
</dbReference>
<dbReference type="GO" id="GO:0003723">
    <property type="term" value="F:RNA binding"/>
    <property type="evidence" value="ECO:0007669"/>
    <property type="project" value="UniProtKB-UniRule"/>
</dbReference>
<dbReference type="SUPFAM" id="SSF54791">
    <property type="entry name" value="Eukaryotic type KH-domain (KH-domain type I)"/>
    <property type="match status" value="2"/>
</dbReference>
<dbReference type="KEGG" id="pfm:Pyrfu_0771"/>
<evidence type="ECO:0000313" key="4">
    <source>
        <dbReference type="EMBL" id="AEM38640.1"/>
    </source>
</evidence>
<dbReference type="Proteomes" id="UP000001037">
    <property type="component" value="Chromosome"/>
</dbReference>
<dbReference type="CDD" id="cd22389">
    <property type="entry name" value="KH-I_Dim2p_like_rpt1"/>
    <property type="match status" value="1"/>
</dbReference>
<dbReference type="InterPro" id="IPR004087">
    <property type="entry name" value="KH_dom"/>
</dbReference>
<evidence type="ECO:0000313" key="5">
    <source>
        <dbReference type="Proteomes" id="UP000001037"/>
    </source>
</evidence>
<dbReference type="AlphaFoldDB" id="G0EDF5"/>
<dbReference type="FunCoup" id="G0EDF5">
    <property type="interactions" value="101"/>
</dbReference>
<keyword evidence="5" id="KW-1185">Reference proteome</keyword>
<dbReference type="PANTHER" id="PTHR12826">
    <property type="entry name" value="RIBONUCLEASE Y"/>
    <property type="match status" value="1"/>
</dbReference>
<evidence type="ECO:0000259" key="3">
    <source>
        <dbReference type="SMART" id="SM00322"/>
    </source>
</evidence>
<dbReference type="FunFam" id="3.30.1370.10:FF:000076">
    <property type="entry name" value="KH domain protein"/>
    <property type="match status" value="1"/>
</dbReference>
<dbReference type="InterPro" id="IPR055211">
    <property type="entry name" value="KH_PNO1_2nd"/>
</dbReference>
<feature type="domain" description="K Homology" evidence="3">
    <location>
        <begin position="15"/>
        <end position="85"/>
    </location>
</feature>
<dbReference type="InterPro" id="IPR019964">
    <property type="entry name" value="KH_domain_protein_archaea"/>
</dbReference>
<dbReference type="Pfam" id="PF17903">
    <property type="entry name" value="KH_KRR1_1st"/>
    <property type="match status" value="1"/>
</dbReference>
<sequence length="204" mass="23684">MTGEQRFKDAHSAMPLLRLYERVPLDRIGVLIGECGKVKEEVMKRTRTRITVDSKNGTVIIEPESPDVPPYMVMKAREFVRAVAYGFSPERAMRVLDEDQVLIVIDLKQYVGDAPNHLQRIKGRIIGEQGRARRTIEEMTGTYISVYDSYVAIIGDYESAQAAREAIEMLIEGRQHSTVYRFLEREMWKLKRSRMTQLWYKEPI</sequence>
<keyword evidence="1 2" id="KW-0694">RNA-binding</keyword>